<dbReference type="EMBL" id="BGZK01000095">
    <property type="protein sequence ID" value="GBP18297.1"/>
    <property type="molecule type" value="Genomic_DNA"/>
</dbReference>
<name>A0A4C1TWA7_EUMVA</name>
<protein>
    <submittedName>
        <fullName evidence="1">Uncharacterized protein</fullName>
    </submittedName>
</protein>
<proteinExistence type="predicted"/>
<organism evidence="1 2">
    <name type="scientific">Eumeta variegata</name>
    <name type="common">Bagworm moth</name>
    <name type="synonym">Eumeta japonica</name>
    <dbReference type="NCBI Taxonomy" id="151549"/>
    <lineage>
        <taxon>Eukaryota</taxon>
        <taxon>Metazoa</taxon>
        <taxon>Ecdysozoa</taxon>
        <taxon>Arthropoda</taxon>
        <taxon>Hexapoda</taxon>
        <taxon>Insecta</taxon>
        <taxon>Pterygota</taxon>
        <taxon>Neoptera</taxon>
        <taxon>Endopterygota</taxon>
        <taxon>Lepidoptera</taxon>
        <taxon>Glossata</taxon>
        <taxon>Ditrysia</taxon>
        <taxon>Tineoidea</taxon>
        <taxon>Psychidae</taxon>
        <taxon>Oiketicinae</taxon>
        <taxon>Eumeta</taxon>
    </lineage>
</organism>
<sequence>MFTNSLSSRITLKEKTEMVKRSAERRRQVVRERREKERDKQRKNGFASYVYLFSPCGLVAADGCYYTNELTMSEASVNLLSRHGANDLTRSREKFRENGVEAAFKGWALTEERDGRKPYPNPFDKEDRGNGREWCAHHVHRQSFIWSPEFTFRHCQRLVTSLKREREGLDLVCRFRLLLGISVRCCNNTTRVCSNTGIVQRTNLCRSELPANDSIRILYPSFFSPAFLFNANATLSVANFTTAKFHA</sequence>
<dbReference type="Proteomes" id="UP000299102">
    <property type="component" value="Unassembled WGS sequence"/>
</dbReference>
<accession>A0A4C1TWA7</accession>
<keyword evidence="2" id="KW-1185">Reference proteome</keyword>
<reference evidence="1 2" key="1">
    <citation type="journal article" date="2019" name="Commun. Biol.">
        <title>The bagworm genome reveals a unique fibroin gene that provides high tensile strength.</title>
        <authorList>
            <person name="Kono N."/>
            <person name="Nakamura H."/>
            <person name="Ohtoshi R."/>
            <person name="Tomita M."/>
            <person name="Numata K."/>
            <person name="Arakawa K."/>
        </authorList>
    </citation>
    <scope>NUCLEOTIDE SEQUENCE [LARGE SCALE GENOMIC DNA]</scope>
</reference>
<evidence type="ECO:0000313" key="2">
    <source>
        <dbReference type="Proteomes" id="UP000299102"/>
    </source>
</evidence>
<dbReference type="AlphaFoldDB" id="A0A4C1TWA7"/>
<gene>
    <name evidence="1" type="ORF">EVAR_9141_1</name>
</gene>
<comment type="caution">
    <text evidence="1">The sequence shown here is derived from an EMBL/GenBank/DDBJ whole genome shotgun (WGS) entry which is preliminary data.</text>
</comment>
<evidence type="ECO:0000313" key="1">
    <source>
        <dbReference type="EMBL" id="GBP18297.1"/>
    </source>
</evidence>